<dbReference type="EMBL" id="CM042880">
    <property type="protein sequence ID" value="KAI4388561.1"/>
    <property type="molecule type" value="Genomic_DNA"/>
</dbReference>
<protein>
    <submittedName>
        <fullName evidence="1">Uncharacterized protein</fullName>
    </submittedName>
</protein>
<keyword evidence="2" id="KW-1185">Reference proteome</keyword>
<accession>A0ACB9SAS0</accession>
<evidence type="ECO:0000313" key="1">
    <source>
        <dbReference type="EMBL" id="KAI4388561.1"/>
    </source>
</evidence>
<name>A0ACB9SAS0_9MYRT</name>
<dbReference type="Proteomes" id="UP001057402">
    <property type="component" value="Chromosome 1"/>
</dbReference>
<comment type="caution">
    <text evidence="1">The sequence shown here is derived from an EMBL/GenBank/DDBJ whole genome shotgun (WGS) entry which is preliminary data.</text>
</comment>
<gene>
    <name evidence="1" type="ORF">MLD38_000880</name>
</gene>
<evidence type="ECO:0000313" key="2">
    <source>
        <dbReference type="Proteomes" id="UP001057402"/>
    </source>
</evidence>
<sequence length="459" mass="51476">MVVCKSFRDISLRVFKESLVWVLALLVASSWVLGRFPELVGSFSTPVLVAAAVVLASSAVVAREVTKVKTEVVGCRQQPSSPGSSSAGRECVDPSASEEEWSEDGSITDEESLIEIAIPTGHFICCGRKEEEEEEEEENLIEIDISMGSIKASSVQKCVPKKGGMTVIKNEKNELIPTRTVTGWRVCMDYRKLNKATRKDHFPLPFIDQMLDRSAGHRISSKGIEVDRAKIETIEKLPPPSLVKGIRRMGRRKKKNAKWIMHYSSKHEILLVGEGDFSFAVSLAEAFGDATNMVATSLDSRSSVVRKYRQGEKNLETLEEYGCTVLHGVDVNSMDRHLEPKGFDMIVFNFPHAACGSDYIDERCELQIKRHRKLVKGFLMNAVPLLRWNGEIHVTTKTGHPYSEWKVEELAEEVGLKLLEEVGFSKWDYPGYHNKKCYGSHPDRTFPVGCSSTFKFILK</sequence>
<organism evidence="1 2">
    <name type="scientific">Melastoma candidum</name>
    <dbReference type="NCBI Taxonomy" id="119954"/>
    <lineage>
        <taxon>Eukaryota</taxon>
        <taxon>Viridiplantae</taxon>
        <taxon>Streptophyta</taxon>
        <taxon>Embryophyta</taxon>
        <taxon>Tracheophyta</taxon>
        <taxon>Spermatophyta</taxon>
        <taxon>Magnoliopsida</taxon>
        <taxon>eudicotyledons</taxon>
        <taxon>Gunneridae</taxon>
        <taxon>Pentapetalae</taxon>
        <taxon>rosids</taxon>
        <taxon>malvids</taxon>
        <taxon>Myrtales</taxon>
        <taxon>Melastomataceae</taxon>
        <taxon>Melastomatoideae</taxon>
        <taxon>Melastomateae</taxon>
        <taxon>Melastoma</taxon>
    </lineage>
</organism>
<proteinExistence type="predicted"/>
<reference evidence="2" key="1">
    <citation type="journal article" date="2023" name="Front. Plant Sci.">
        <title>Chromosomal-level genome assembly of Melastoma candidum provides insights into trichome evolution.</title>
        <authorList>
            <person name="Zhong Y."/>
            <person name="Wu W."/>
            <person name="Sun C."/>
            <person name="Zou P."/>
            <person name="Liu Y."/>
            <person name="Dai S."/>
            <person name="Zhou R."/>
        </authorList>
    </citation>
    <scope>NUCLEOTIDE SEQUENCE [LARGE SCALE GENOMIC DNA]</scope>
</reference>